<organism evidence="2">
    <name type="scientific">Eucalyptus grandis</name>
    <name type="common">Flooded gum</name>
    <dbReference type="NCBI Taxonomy" id="71139"/>
    <lineage>
        <taxon>Eukaryota</taxon>
        <taxon>Viridiplantae</taxon>
        <taxon>Streptophyta</taxon>
        <taxon>Embryophyta</taxon>
        <taxon>Tracheophyta</taxon>
        <taxon>Spermatophyta</taxon>
        <taxon>Magnoliopsida</taxon>
        <taxon>eudicotyledons</taxon>
        <taxon>Gunneridae</taxon>
        <taxon>Pentapetalae</taxon>
        <taxon>rosids</taxon>
        <taxon>malvids</taxon>
        <taxon>Myrtales</taxon>
        <taxon>Myrtaceae</taxon>
        <taxon>Myrtoideae</taxon>
        <taxon>Eucalypteae</taxon>
        <taxon>Eucalyptus</taxon>
    </lineage>
</organism>
<reference evidence="2" key="1">
    <citation type="submission" date="2013-07" db="EMBL/GenBank/DDBJ databases">
        <title>The genome of Eucalyptus grandis.</title>
        <authorList>
            <person name="Schmutz J."/>
            <person name="Hayes R."/>
            <person name="Myburg A."/>
            <person name="Tuskan G."/>
            <person name="Grattapaglia D."/>
            <person name="Rokhsar D.S."/>
        </authorList>
    </citation>
    <scope>NUCLEOTIDE SEQUENCE</scope>
    <source>
        <tissue evidence="2">Leaf extractions</tissue>
    </source>
</reference>
<dbReference type="InterPro" id="IPR005174">
    <property type="entry name" value="KIB1-4_b-propeller"/>
</dbReference>
<dbReference type="EMBL" id="KK198757">
    <property type="protein sequence ID" value="KCW74308.1"/>
    <property type="molecule type" value="Genomic_DNA"/>
</dbReference>
<sequence>MASWEELAQEFLELIAGRLAIEDFLAFRGVCTSWRSTAIRDTYNAKSKAPWLMIYVGNGVAEFFSTSRGRTHQVRLPGSRPQAVNPPRWILVSRFGFDQRVSRWGNQYCIFNPLSRVGIELPALTKLRHKSRLRPLKRHRGSGSTRIHRIALSSSPSSSGDYTVMVTLCRDLQSLGSGEDAWTGVSPAANLPRSTFLQLIHYDGQFVALDSRSRIMTLDERECRMQLRLFLGHNFAGYPYLVECSGALLVVWKIWDQEDGTVESISGNSAISAELNSESCLPGIKPNRIYFHDKDKKMHYYSMKDEKILMSKPDGKELVQFGKEFRLIKKRIYFKAGAVFTDKSIRVGLSPPLITKGPSSVIHAIII</sequence>
<evidence type="ECO:0000313" key="2">
    <source>
        <dbReference type="EMBL" id="KCW74308.1"/>
    </source>
</evidence>
<dbReference type="AlphaFoldDB" id="A0A059C766"/>
<name>A0A059C766_EUCGR</name>
<proteinExistence type="predicted"/>
<dbReference type="PANTHER" id="PTHR44259:SF65">
    <property type="entry name" value="F-BOX DOMAIN-CONTAINING PROTEIN"/>
    <property type="match status" value="1"/>
</dbReference>
<dbReference type="PANTHER" id="PTHR44259">
    <property type="entry name" value="OS07G0183000 PROTEIN-RELATED"/>
    <property type="match status" value="1"/>
</dbReference>
<dbReference type="Gramene" id="KCW74308">
    <property type="protein sequence ID" value="KCW74308"/>
    <property type="gene ID" value="EUGRSUZ_E02972"/>
</dbReference>
<dbReference type="InParanoid" id="A0A059C766"/>
<evidence type="ECO:0000259" key="1">
    <source>
        <dbReference type="Pfam" id="PF03478"/>
    </source>
</evidence>
<dbReference type="Pfam" id="PF03478">
    <property type="entry name" value="Beta-prop_KIB1-4"/>
    <property type="match status" value="1"/>
</dbReference>
<accession>A0A059C766</accession>
<feature type="domain" description="KIB1-4 beta-propeller" evidence="1">
    <location>
        <begin position="63"/>
        <end position="302"/>
    </location>
</feature>
<dbReference type="InterPro" id="IPR050942">
    <property type="entry name" value="F-box_BR-signaling"/>
</dbReference>
<gene>
    <name evidence="2" type="ORF">EUGRSUZ_E02972</name>
</gene>
<protein>
    <recommendedName>
        <fullName evidence="1">KIB1-4 beta-propeller domain-containing protein</fullName>
    </recommendedName>
</protein>
<dbReference type="FunCoup" id="A0A059C766">
    <property type="interactions" value="921"/>
</dbReference>